<dbReference type="EMBL" id="BTGU01000002">
    <property type="protein sequence ID" value="GMN28380.1"/>
    <property type="molecule type" value="Genomic_DNA"/>
</dbReference>
<gene>
    <name evidence="1" type="ORF">TIFTF001_002019</name>
</gene>
<evidence type="ECO:0000313" key="1">
    <source>
        <dbReference type="EMBL" id="GMN28380.1"/>
    </source>
</evidence>
<reference evidence="1" key="1">
    <citation type="submission" date="2023-07" db="EMBL/GenBank/DDBJ databases">
        <title>draft genome sequence of fig (Ficus carica).</title>
        <authorList>
            <person name="Takahashi T."/>
            <person name="Nishimura K."/>
        </authorList>
    </citation>
    <scope>NUCLEOTIDE SEQUENCE</scope>
</reference>
<name>A0AA87ZBE1_FICCA</name>
<protein>
    <submittedName>
        <fullName evidence="1">Uncharacterized protein</fullName>
    </submittedName>
</protein>
<accession>A0AA87ZBE1</accession>
<dbReference type="PANTHER" id="PTHR31721:SF3">
    <property type="entry name" value="EXPRESSED PROTEIN"/>
    <property type="match status" value="1"/>
</dbReference>
<dbReference type="PANTHER" id="PTHR31721">
    <property type="entry name" value="OS06G0710300 PROTEIN"/>
    <property type="match status" value="1"/>
</dbReference>
<sequence>MANSRLLLRTSCNSKPPLSFVRSSSAMTIRCSTSTSTPAKGLGFKTGDQKINNGDHQSNQMYMNKDSHHCSSNAKPTAALATSGSLITSAATQPRDDEQVHGGIFAFLTDLVSANSLVAEAKSKLGHAVMMILQVGVLEKFQSVPLVTPTDLACFAATILISSSSIFLLSKLSPVATTVKR</sequence>
<proteinExistence type="predicted"/>
<comment type="caution">
    <text evidence="1">The sequence shown here is derived from an EMBL/GenBank/DDBJ whole genome shotgun (WGS) entry which is preliminary data.</text>
</comment>
<keyword evidence="2" id="KW-1185">Reference proteome</keyword>
<evidence type="ECO:0000313" key="2">
    <source>
        <dbReference type="Proteomes" id="UP001187192"/>
    </source>
</evidence>
<organism evidence="1 2">
    <name type="scientific">Ficus carica</name>
    <name type="common">Common fig</name>
    <dbReference type="NCBI Taxonomy" id="3494"/>
    <lineage>
        <taxon>Eukaryota</taxon>
        <taxon>Viridiplantae</taxon>
        <taxon>Streptophyta</taxon>
        <taxon>Embryophyta</taxon>
        <taxon>Tracheophyta</taxon>
        <taxon>Spermatophyta</taxon>
        <taxon>Magnoliopsida</taxon>
        <taxon>eudicotyledons</taxon>
        <taxon>Gunneridae</taxon>
        <taxon>Pentapetalae</taxon>
        <taxon>rosids</taxon>
        <taxon>fabids</taxon>
        <taxon>Rosales</taxon>
        <taxon>Moraceae</taxon>
        <taxon>Ficeae</taxon>
        <taxon>Ficus</taxon>
    </lineage>
</organism>
<dbReference type="Proteomes" id="UP001187192">
    <property type="component" value="Unassembled WGS sequence"/>
</dbReference>
<dbReference type="AlphaFoldDB" id="A0AA87ZBE1"/>